<dbReference type="EMBL" id="CAKMRJ010005412">
    <property type="protein sequence ID" value="CAH1441867.1"/>
    <property type="molecule type" value="Genomic_DNA"/>
</dbReference>
<feature type="compositionally biased region" description="Polar residues" evidence="3">
    <location>
        <begin position="575"/>
        <end position="584"/>
    </location>
</feature>
<keyword evidence="6" id="KW-1185">Reference proteome</keyword>
<dbReference type="CDD" id="cd00590">
    <property type="entry name" value="RRM_SF"/>
    <property type="match status" value="3"/>
</dbReference>
<feature type="domain" description="RRM" evidence="4">
    <location>
        <begin position="465"/>
        <end position="544"/>
    </location>
</feature>
<evidence type="ECO:0000313" key="6">
    <source>
        <dbReference type="Proteomes" id="UP001157418"/>
    </source>
</evidence>
<dbReference type="Pfam" id="PF00076">
    <property type="entry name" value="RRM_1"/>
    <property type="match status" value="2"/>
</dbReference>
<sequence length="758" mass="84146">MKALTEEAEKAGIELGKTDLAPGGKNTTKKKVKIVKKIVKKKIIRKVPKRVLVASHCNEIEKVASPNPNDNSPMELEAEAFVSVEIEKPNLVVNDSTEVEAMKEFEVSNKKDVRLVENNDCCRDESQMSGLVSASLLGDQNQIELHDSVHTIDNMDAEEHAGEEGVKGQDEKIFKLDVGVSEDTKVEENVKEHTERSECGDANANLAGGLSNGVKGEEDMEKQVDNREHIDLKLSDAVEPEEGMKEVVNNETDGLKSQGSSEKQVMSGEMVASRLNMKHRTKVFIHGFDKETKEEDIRKVFEEVGEVVEVRLITNFRSGKSRGCGFIKYASADLARLALNKYNTVEIRGRLCHTAAVDGSDTILLNNINKNWNNEHVLTLLHKVGIKNIDEVSVVSDPKNPNLNLGFAYLELETKRDAQVVFNKLQNKNIFGAHSNIKVTWAHLSADPVKEEIHNNNNNNNNNSKSVYAENIPSTWGEKEVKGHFGKFGEIESIALAKNIRSTTRNDFAFINYKKCEGALSCIEALTCKKSTGDDGLKVSLSKSMPKVKPINTISGSGSTVTEVKQKAYLRPHNKPQNMKISSISRHDEDGRKKGESSSTTDELVKLLREQASWKHGGPSLTLTPGMNPGHHHHHQHQHQHQHQPSFGFGGKQPFTQQAGSKSLYHDPQSIPYSYHQTHLQIPNAAAAATTHPRFTSRPATDGVAMPMTSFPHIDPQHAHYTSGSFNVNPVPRYFQTRDQTTYHGSSSSSSSIYRQMH</sequence>
<feature type="region of interest" description="Disordered" evidence="3">
    <location>
        <begin position="191"/>
        <end position="218"/>
    </location>
</feature>
<keyword evidence="1 2" id="KW-0694">RNA-binding</keyword>
<feature type="region of interest" description="Disordered" evidence="3">
    <location>
        <begin position="738"/>
        <end position="758"/>
    </location>
</feature>
<gene>
    <name evidence="5" type="ORF">LVIROSA_LOCUS27900</name>
</gene>
<dbReference type="SUPFAM" id="SSF54928">
    <property type="entry name" value="RNA-binding domain, RBD"/>
    <property type="match status" value="2"/>
</dbReference>
<evidence type="ECO:0000259" key="4">
    <source>
        <dbReference type="PROSITE" id="PS50102"/>
    </source>
</evidence>
<feature type="domain" description="RRM" evidence="4">
    <location>
        <begin position="281"/>
        <end position="350"/>
    </location>
</feature>
<dbReference type="GO" id="GO:0003723">
    <property type="term" value="F:RNA binding"/>
    <property type="evidence" value="ECO:0007669"/>
    <property type="project" value="UniProtKB-UniRule"/>
</dbReference>
<dbReference type="PANTHER" id="PTHR21245">
    <property type="entry name" value="HETEROGENEOUS NUCLEAR RIBONUCLEOPROTEIN"/>
    <property type="match status" value="1"/>
</dbReference>
<feature type="compositionally biased region" description="Basic and acidic residues" evidence="3">
    <location>
        <begin position="603"/>
        <end position="613"/>
    </location>
</feature>
<protein>
    <recommendedName>
        <fullName evidence="4">RRM domain-containing protein</fullName>
    </recommendedName>
</protein>
<organism evidence="5 6">
    <name type="scientific">Lactuca virosa</name>
    <dbReference type="NCBI Taxonomy" id="75947"/>
    <lineage>
        <taxon>Eukaryota</taxon>
        <taxon>Viridiplantae</taxon>
        <taxon>Streptophyta</taxon>
        <taxon>Embryophyta</taxon>
        <taxon>Tracheophyta</taxon>
        <taxon>Spermatophyta</taxon>
        <taxon>Magnoliopsida</taxon>
        <taxon>eudicotyledons</taxon>
        <taxon>Gunneridae</taxon>
        <taxon>Pentapetalae</taxon>
        <taxon>asterids</taxon>
        <taxon>campanulids</taxon>
        <taxon>Asterales</taxon>
        <taxon>Asteraceae</taxon>
        <taxon>Cichorioideae</taxon>
        <taxon>Cichorieae</taxon>
        <taxon>Lactucinae</taxon>
        <taxon>Lactuca</taxon>
    </lineage>
</organism>
<comment type="caution">
    <text evidence="5">The sequence shown here is derived from an EMBL/GenBank/DDBJ whole genome shotgun (WGS) entry which is preliminary data.</text>
</comment>
<evidence type="ECO:0000256" key="1">
    <source>
        <dbReference type="ARBA" id="ARBA00022884"/>
    </source>
</evidence>
<reference evidence="5 6" key="1">
    <citation type="submission" date="2022-01" db="EMBL/GenBank/DDBJ databases">
        <authorList>
            <person name="Xiong W."/>
            <person name="Schranz E."/>
        </authorList>
    </citation>
    <scope>NUCLEOTIDE SEQUENCE [LARGE SCALE GENOMIC DNA]</scope>
</reference>
<dbReference type="InterPro" id="IPR035979">
    <property type="entry name" value="RBD_domain_sf"/>
</dbReference>
<evidence type="ECO:0000256" key="2">
    <source>
        <dbReference type="PROSITE-ProRule" id="PRU00176"/>
    </source>
</evidence>
<evidence type="ECO:0000256" key="3">
    <source>
        <dbReference type="SAM" id="MobiDB-lite"/>
    </source>
</evidence>
<accession>A0AAU9NVP5</accession>
<dbReference type="SMART" id="SM00360">
    <property type="entry name" value="RRM"/>
    <property type="match status" value="3"/>
</dbReference>
<proteinExistence type="predicted"/>
<feature type="domain" description="RRM" evidence="4">
    <location>
        <begin position="361"/>
        <end position="444"/>
    </location>
</feature>
<dbReference type="InterPro" id="IPR000504">
    <property type="entry name" value="RRM_dom"/>
</dbReference>
<feature type="region of interest" description="Disordered" evidence="3">
    <location>
        <begin position="568"/>
        <end position="664"/>
    </location>
</feature>
<dbReference type="AlphaFoldDB" id="A0AAU9NVP5"/>
<dbReference type="InterPro" id="IPR012677">
    <property type="entry name" value="Nucleotide-bd_a/b_plait_sf"/>
</dbReference>
<evidence type="ECO:0000313" key="5">
    <source>
        <dbReference type="EMBL" id="CAH1441867.1"/>
    </source>
</evidence>
<dbReference type="Proteomes" id="UP001157418">
    <property type="component" value="Unassembled WGS sequence"/>
</dbReference>
<dbReference type="PROSITE" id="PS50102">
    <property type="entry name" value="RRM"/>
    <property type="match status" value="3"/>
</dbReference>
<feature type="compositionally biased region" description="Basic residues" evidence="3">
    <location>
        <begin position="630"/>
        <end position="642"/>
    </location>
</feature>
<feature type="compositionally biased region" description="Basic and acidic residues" evidence="3">
    <location>
        <begin position="585"/>
        <end position="596"/>
    </location>
</feature>
<dbReference type="Gene3D" id="3.30.70.330">
    <property type="match status" value="3"/>
</dbReference>
<name>A0AAU9NVP5_9ASTR</name>